<evidence type="ECO:0000256" key="3">
    <source>
        <dbReference type="ARBA" id="ARBA00023027"/>
    </source>
</evidence>
<dbReference type="Proteomes" id="UP001470809">
    <property type="component" value="Chromosome"/>
</dbReference>
<dbReference type="GO" id="GO:0016618">
    <property type="term" value="F:hydroxypyruvate reductase [NAD(P)H] activity"/>
    <property type="evidence" value="ECO:0007669"/>
    <property type="project" value="TreeGrafter"/>
</dbReference>
<reference evidence="7" key="1">
    <citation type="submission" date="2024-08" db="EMBL/GenBank/DDBJ databases">
        <title>Phylogenomic analyses of a clade within the roseobacter group suggest taxonomic reassignments of species of the genera Aestuariivita, Citreicella, Loktanella, Nautella, Pelagibaca, Ruegeria, Thalassobius, Thiobacimonas and Tropicibacter, and the proposal o.</title>
        <authorList>
            <person name="Jeon C.O."/>
        </authorList>
    </citation>
    <scope>NUCLEOTIDE SEQUENCE</scope>
    <source>
        <strain evidence="7">SS1-5</strain>
    </source>
</reference>
<keyword evidence="1" id="KW-0521">NADP</keyword>
<sequence length="317" mass="33766">MNDLFVIAPLNAEMRKALEAHFNIHHVDDMDDPIRWLARHGAGIEYALTDGHYGIRPDFMAGLPNLKLVSSNGVGYDAIDTGAAVSRGILVTHTPAVLSAEVATTALMLLIACYRDFRANVDLATSGKWAVDGNLALARSVDNRTIGILGLGRIGQAIADKLAPFQPRILYNSRSPKAVDYTYYDDLTAMARDAEVLICIAPGGAETHHLVNAKVLEALGPDGVLINVGRGSVVDENALIAALSDGRLGAAGLDVFEDEPNIPDALRAMPNVVLTPHIGSATVETRAAMAQLAIDNLLQHRKDGTVITPVPECAELL</sequence>
<dbReference type="AlphaFoldDB" id="A0AAN0NM13"/>
<gene>
    <name evidence="7" type="ORF">AABB31_05235</name>
</gene>
<evidence type="ECO:0000256" key="2">
    <source>
        <dbReference type="ARBA" id="ARBA00023002"/>
    </source>
</evidence>
<protein>
    <submittedName>
        <fullName evidence="7">2-hydroxyacid dehydrogenase</fullName>
    </submittedName>
</protein>
<organism evidence="7 8">
    <name type="scientific">Yoonia rhodophyticola</name>
    <dbReference type="NCBI Taxonomy" id="3137370"/>
    <lineage>
        <taxon>Bacteria</taxon>
        <taxon>Pseudomonadati</taxon>
        <taxon>Pseudomonadota</taxon>
        <taxon>Alphaproteobacteria</taxon>
        <taxon>Rhodobacterales</taxon>
        <taxon>Paracoccaceae</taxon>
        <taxon>Yoonia</taxon>
    </lineage>
</organism>
<dbReference type="SUPFAM" id="SSF52283">
    <property type="entry name" value="Formate/glycerate dehydrogenase catalytic domain-like"/>
    <property type="match status" value="1"/>
</dbReference>
<evidence type="ECO:0000259" key="6">
    <source>
        <dbReference type="Pfam" id="PF02826"/>
    </source>
</evidence>
<evidence type="ECO:0000256" key="4">
    <source>
        <dbReference type="RuleBase" id="RU003719"/>
    </source>
</evidence>
<dbReference type="InterPro" id="IPR036291">
    <property type="entry name" value="NAD(P)-bd_dom_sf"/>
</dbReference>
<dbReference type="GO" id="GO:0005829">
    <property type="term" value="C:cytosol"/>
    <property type="evidence" value="ECO:0007669"/>
    <property type="project" value="TreeGrafter"/>
</dbReference>
<dbReference type="CDD" id="cd12156">
    <property type="entry name" value="HPPR"/>
    <property type="match status" value="1"/>
</dbReference>
<dbReference type="InterPro" id="IPR006139">
    <property type="entry name" value="D-isomer_2_OHA_DH_cat_dom"/>
</dbReference>
<dbReference type="RefSeq" id="WP_342077613.1">
    <property type="nucleotide sequence ID" value="NZ_CP151767.2"/>
</dbReference>
<evidence type="ECO:0000313" key="7">
    <source>
        <dbReference type="EMBL" id="WZU68324.1"/>
    </source>
</evidence>
<dbReference type="KEGG" id="yrh:AABB31_05235"/>
<dbReference type="InterPro" id="IPR050223">
    <property type="entry name" value="D-isomer_2-hydroxyacid_DH"/>
</dbReference>
<name>A0AAN0NM13_9RHOB</name>
<keyword evidence="3" id="KW-0520">NAD</keyword>
<feature type="domain" description="D-isomer specific 2-hydroxyacid dehydrogenase NAD-binding" evidence="6">
    <location>
        <begin position="107"/>
        <end position="279"/>
    </location>
</feature>
<dbReference type="PANTHER" id="PTHR10996:SF178">
    <property type="entry name" value="2-HYDROXYACID DEHYDROGENASE YGL185C-RELATED"/>
    <property type="match status" value="1"/>
</dbReference>
<evidence type="ECO:0000313" key="8">
    <source>
        <dbReference type="Proteomes" id="UP001470809"/>
    </source>
</evidence>
<keyword evidence="8" id="KW-1185">Reference proteome</keyword>
<accession>A0AAN0NM13</accession>
<comment type="similarity">
    <text evidence="4">Belongs to the D-isomer specific 2-hydroxyacid dehydrogenase family.</text>
</comment>
<feature type="domain" description="D-isomer specific 2-hydroxyacid dehydrogenase catalytic" evidence="5">
    <location>
        <begin position="7"/>
        <end position="310"/>
    </location>
</feature>
<evidence type="ECO:0000259" key="5">
    <source>
        <dbReference type="Pfam" id="PF00389"/>
    </source>
</evidence>
<proteinExistence type="inferred from homology"/>
<dbReference type="Gene3D" id="3.40.50.720">
    <property type="entry name" value="NAD(P)-binding Rossmann-like Domain"/>
    <property type="match status" value="2"/>
</dbReference>
<dbReference type="EMBL" id="CP151767">
    <property type="protein sequence ID" value="WZU68324.1"/>
    <property type="molecule type" value="Genomic_DNA"/>
</dbReference>
<dbReference type="GO" id="GO:0030267">
    <property type="term" value="F:glyoxylate reductase (NADPH) activity"/>
    <property type="evidence" value="ECO:0007669"/>
    <property type="project" value="TreeGrafter"/>
</dbReference>
<dbReference type="InterPro" id="IPR006140">
    <property type="entry name" value="D-isomer_DH_NAD-bd"/>
</dbReference>
<dbReference type="SUPFAM" id="SSF51735">
    <property type="entry name" value="NAD(P)-binding Rossmann-fold domains"/>
    <property type="match status" value="1"/>
</dbReference>
<dbReference type="GO" id="GO:0051287">
    <property type="term" value="F:NAD binding"/>
    <property type="evidence" value="ECO:0007669"/>
    <property type="project" value="InterPro"/>
</dbReference>
<evidence type="ECO:0000256" key="1">
    <source>
        <dbReference type="ARBA" id="ARBA00022857"/>
    </source>
</evidence>
<dbReference type="Pfam" id="PF02826">
    <property type="entry name" value="2-Hacid_dh_C"/>
    <property type="match status" value="1"/>
</dbReference>
<keyword evidence="2 4" id="KW-0560">Oxidoreductase</keyword>
<dbReference type="Pfam" id="PF00389">
    <property type="entry name" value="2-Hacid_dh"/>
    <property type="match status" value="1"/>
</dbReference>
<dbReference type="FunFam" id="3.40.50.720:FF:000213">
    <property type="entry name" value="Putative 2-hydroxyacid dehydrogenase"/>
    <property type="match status" value="1"/>
</dbReference>
<dbReference type="PANTHER" id="PTHR10996">
    <property type="entry name" value="2-HYDROXYACID DEHYDROGENASE-RELATED"/>
    <property type="match status" value="1"/>
</dbReference>